<dbReference type="SUPFAM" id="SSF51045">
    <property type="entry name" value="WW domain"/>
    <property type="match status" value="1"/>
</dbReference>
<feature type="compositionally biased region" description="Polar residues" evidence="3">
    <location>
        <begin position="231"/>
        <end position="272"/>
    </location>
</feature>
<dbReference type="InterPro" id="IPR001202">
    <property type="entry name" value="WW_dom"/>
</dbReference>
<accession>A0A7S3PEW8</accession>
<dbReference type="InterPro" id="IPR036028">
    <property type="entry name" value="SH3-like_dom_sf"/>
</dbReference>
<evidence type="ECO:0008006" key="7">
    <source>
        <dbReference type="Google" id="ProtNLM"/>
    </source>
</evidence>
<keyword evidence="1 2" id="KW-0728">SH3 domain</keyword>
<dbReference type="InterPro" id="IPR007461">
    <property type="entry name" value="Ysc84_actin-binding"/>
</dbReference>
<dbReference type="InterPro" id="IPR036020">
    <property type="entry name" value="WW_dom_sf"/>
</dbReference>
<dbReference type="Pfam" id="PF04366">
    <property type="entry name" value="Ysc84"/>
    <property type="match status" value="1"/>
</dbReference>
<dbReference type="Gene3D" id="2.20.70.10">
    <property type="match status" value="1"/>
</dbReference>
<name>A0A7S3PEW8_9STRA</name>
<evidence type="ECO:0000256" key="3">
    <source>
        <dbReference type="SAM" id="MobiDB-lite"/>
    </source>
</evidence>
<organism evidence="6">
    <name type="scientific">Aplanochytrium stocchinoi</name>
    <dbReference type="NCBI Taxonomy" id="215587"/>
    <lineage>
        <taxon>Eukaryota</taxon>
        <taxon>Sar</taxon>
        <taxon>Stramenopiles</taxon>
        <taxon>Bigyra</taxon>
        <taxon>Labyrinthulomycetes</taxon>
        <taxon>Thraustochytrida</taxon>
        <taxon>Thraustochytriidae</taxon>
        <taxon>Aplanochytrium</taxon>
    </lineage>
</organism>
<sequence length="428" mass="45511">MVGTTLEGSVERAEKMLRKMADPKYVKADKLIPETLLRGAEGIAFITIFKAGLFFIGGNVGGGCMIAKVKDANAPGGWRWSGPSAITCGGLGGGFIFGGEKISSIIILNTRSAVRAFMGKGQVTFGGNVSLAVGPVGRDIEAHVGVSNNKEIVAAYSYSRAQGAYIGGTLEGAFLGTRDSENHKFYGAKVTAQQILSGDVPTPFKAQGLVNKLDSLCRKTKTLNGSSIQSIPETIDTHSNSGTKAPHSFQNQYSTSSGHSTNNLSQQSNSKESAAATLTGYAYGNTGATNGSLPPGWQQYFNDQGKPYYVNSQTNTTQWDMPTATTATISRVPPPKVPSSSARPAVPTVRPAIPSRPSARPAPPVLVPIPRKEMAEAIYDYTATRPDELTFLKQSRFEILDKSSPNWWKAKGPDGKVGMIPANYIKPL</sequence>
<evidence type="ECO:0000259" key="4">
    <source>
        <dbReference type="PROSITE" id="PS50002"/>
    </source>
</evidence>
<dbReference type="PROSITE" id="PS50020">
    <property type="entry name" value="WW_DOMAIN_2"/>
    <property type="match status" value="1"/>
</dbReference>
<dbReference type="PANTHER" id="PTHR15629:SF2">
    <property type="entry name" value="SH3 DOMAIN-CONTAINING YSC84-LIKE PROTEIN 1"/>
    <property type="match status" value="1"/>
</dbReference>
<feature type="domain" description="SH3" evidence="4">
    <location>
        <begin position="370"/>
        <end position="428"/>
    </location>
</feature>
<feature type="compositionally biased region" description="Low complexity" evidence="3">
    <location>
        <begin position="338"/>
        <end position="359"/>
    </location>
</feature>
<dbReference type="PANTHER" id="PTHR15629">
    <property type="entry name" value="SH3YL1 PROTEIN"/>
    <property type="match status" value="1"/>
</dbReference>
<dbReference type="GO" id="GO:0035091">
    <property type="term" value="F:phosphatidylinositol binding"/>
    <property type="evidence" value="ECO:0007669"/>
    <property type="project" value="TreeGrafter"/>
</dbReference>
<dbReference type="Pfam" id="PF00397">
    <property type="entry name" value="WW"/>
    <property type="match status" value="1"/>
</dbReference>
<dbReference type="PROSITE" id="PS01159">
    <property type="entry name" value="WW_DOMAIN_1"/>
    <property type="match status" value="1"/>
</dbReference>
<dbReference type="SMART" id="SM00326">
    <property type="entry name" value="SH3"/>
    <property type="match status" value="1"/>
</dbReference>
<feature type="region of interest" description="Disordered" evidence="3">
    <location>
        <begin position="328"/>
        <end position="365"/>
    </location>
</feature>
<gene>
    <name evidence="6" type="ORF">ASTO00021_LOCUS2001</name>
</gene>
<dbReference type="PRINTS" id="PR00452">
    <property type="entry name" value="SH3DOMAIN"/>
</dbReference>
<proteinExistence type="predicted"/>
<dbReference type="PROSITE" id="PS50002">
    <property type="entry name" value="SH3"/>
    <property type="match status" value="1"/>
</dbReference>
<protein>
    <recommendedName>
        <fullName evidence="7">SH3 domain-containing protein</fullName>
    </recommendedName>
</protein>
<dbReference type="Pfam" id="PF00018">
    <property type="entry name" value="SH3_1"/>
    <property type="match status" value="1"/>
</dbReference>
<feature type="domain" description="WW" evidence="5">
    <location>
        <begin position="291"/>
        <end position="324"/>
    </location>
</feature>
<evidence type="ECO:0000256" key="1">
    <source>
        <dbReference type="ARBA" id="ARBA00022443"/>
    </source>
</evidence>
<feature type="region of interest" description="Disordered" evidence="3">
    <location>
        <begin position="231"/>
        <end position="273"/>
    </location>
</feature>
<dbReference type="Gene3D" id="2.30.30.40">
    <property type="entry name" value="SH3 Domains"/>
    <property type="match status" value="1"/>
</dbReference>
<dbReference type="SMART" id="SM00456">
    <property type="entry name" value="WW"/>
    <property type="match status" value="1"/>
</dbReference>
<dbReference type="SUPFAM" id="SSF50044">
    <property type="entry name" value="SH3-domain"/>
    <property type="match status" value="1"/>
</dbReference>
<dbReference type="AlphaFoldDB" id="A0A7S3PEW8"/>
<reference evidence="6" key="1">
    <citation type="submission" date="2021-01" db="EMBL/GenBank/DDBJ databases">
        <authorList>
            <person name="Corre E."/>
            <person name="Pelletier E."/>
            <person name="Niang G."/>
            <person name="Scheremetjew M."/>
            <person name="Finn R."/>
            <person name="Kale V."/>
            <person name="Holt S."/>
            <person name="Cochrane G."/>
            <person name="Meng A."/>
            <person name="Brown T."/>
            <person name="Cohen L."/>
        </authorList>
    </citation>
    <scope>NUCLEOTIDE SEQUENCE</scope>
    <source>
        <strain evidence="6">GSBS06</strain>
    </source>
</reference>
<dbReference type="CDD" id="cd00201">
    <property type="entry name" value="WW"/>
    <property type="match status" value="1"/>
</dbReference>
<evidence type="ECO:0000313" key="6">
    <source>
        <dbReference type="EMBL" id="CAE0431664.1"/>
    </source>
</evidence>
<dbReference type="InterPro" id="IPR051702">
    <property type="entry name" value="SH3_domain_YSC84-like"/>
</dbReference>
<dbReference type="EMBL" id="HBIN01002962">
    <property type="protein sequence ID" value="CAE0431664.1"/>
    <property type="molecule type" value="Transcribed_RNA"/>
</dbReference>
<evidence type="ECO:0000256" key="2">
    <source>
        <dbReference type="PROSITE-ProRule" id="PRU00192"/>
    </source>
</evidence>
<evidence type="ECO:0000259" key="5">
    <source>
        <dbReference type="PROSITE" id="PS50020"/>
    </source>
</evidence>
<dbReference type="InterPro" id="IPR001452">
    <property type="entry name" value="SH3_domain"/>
</dbReference>